<accession>A0A0C3AR90</accession>
<dbReference type="AlphaFoldDB" id="A0A0C3AR90"/>
<evidence type="ECO:0000256" key="1">
    <source>
        <dbReference type="SAM" id="Phobius"/>
    </source>
</evidence>
<evidence type="ECO:0000313" key="3">
    <source>
        <dbReference type="Proteomes" id="UP000054097"/>
    </source>
</evidence>
<feature type="transmembrane region" description="Helical" evidence="1">
    <location>
        <begin position="124"/>
        <end position="147"/>
    </location>
</feature>
<keyword evidence="1" id="KW-0812">Transmembrane</keyword>
<reference evidence="3" key="2">
    <citation type="submission" date="2015-01" db="EMBL/GenBank/DDBJ databases">
        <title>Evolutionary Origins and Diversification of the Mycorrhizal Mutualists.</title>
        <authorList>
            <consortium name="DOE Joint Genome Institute"/>
            <consortium name="Mycorrhizal Genomics Consortium"/>
            <person name="Kohler A."/>
            <person name="Kuo A."/>
            <person name="Nagy L.G."/>
            <person name="Floudas D."/>
            <person name="Copeland A."/>
            <person name="Barry K.W."/>
            <person name="Cichocki N."/>
            <person name="Veneault-Fourrey C."/>
            <person name="LaButti K."/>
            <person name="Lindquist E.A."/>
            <person name="Lipzen A."/>
            <person name="Lundell T."/>
            <person name="Morin E."/>
            <person name="Murat C."/>
            <person name="Riley R."/>
            <person name="Ohm R."/>
            <person name="Sun H."/>
            <person name="Tunlid A."/>
            <person name="Henrissat B."/>
            <person name="Grigoriev I.V."/>
            <person name="Hibbett D.S."/>
            <person name="Martin F."/>
        </authorList>
    </citation>
    <scope>NUCLEOTIDE SEQUENCE [LARGE SCALE GENOMIC DNA]</scope>
    <source>
        <strain evidence="3">MAFF 305830</strain>
    </source>
</reference>
<keyword evidence="1" id="KW-0472">Membrane</keyword>
<reference evidence="2 3" key="1">
    <citation type="submission" date="2014-04" db="EMBL/GenBank/DDBJ databases">
        <authorList>
            <consortium name="DOE Joint Genome Institute"/>
            <person name="Kuo A."/>
            <person name="Zuccaro A."/>
            <person name="Kohler A."/>
            <person name="Nagy L.G."/>
            <person name="Floudas D."/>
            <person name="Copeland A."/>
            <person name="Barry K.W."/>
            <person name="Cichocki N."/>
            <person name="Veneault-Fourrey C."/>
            <person name="LaButti K."/>
            <person name="Lindquist E.A."/>
            <person name="Lipzen A."/>
            <person name="Lundell T."/>
            <person name="Morin E."/>
            <person name="Murat C."/>
            <person name="Sun H."/>
            <person name="Tunlid A."/>
            <person name="Henrissat B."/>
            <person name="Grigoriev I.V."/>
            <person name="Hibbett D.S."/>
            <person name="Martin F."/>
            <person name="Nordberg H.P."/>
            <person name="Cantor M.N."/>
            <person name="Hua S.X."/>
        </authorList>
    </citation>
    <scope>NUCLEOTIDE SEQUENCE [LARGE SCALE GENOMIC DNA]</scope>
    <source>
        <strain evidence="2 3">MAFF 305830</strain>
    </source>
</reference>
<protein>
    <submittedName>
        <fullName evidence="2">Uncharacterized protein</fullName>
    </submittedName>
</protein>
<keyword evidence="3" id="KW-1185">Reference proteome</keyword>
<proteinExistence type="predicted"/>
<sequence length="247" mass="26941">MASPASPVEYQSWLTATSIISVMGFAASVTGSVSTALGGQVFGEKVSIEEAPRERPLQEPRQTGIPLSELPLPPIPLEIELLPYRNRKKPSEAWTWRGWPHKLWNKLIGSGYSATENLRRVSGWFVRAGIAFAAAAALSLALQLALTDKRVVEAMGQNGDVYKVFRAGSYMATLSVIIGFVLLGVGFRRLHLISGLVMAGWNVGEMINRRCGDRAAVDRPKSRLSRNSVDGAATAESIDPHRLCLLW</sequence>
<organism evidence="2 3">
    <name type="scientific">Serendipita vermifera MAFF 305830</name>
    <dbReference type="NCBI Taxonomy" id="933852"/>
    <lineage>
        <taxon>Eukaryota</taxon>
        <taxon>Fungi</taxon>
        <taxon>Dikarya</taxon>
        <taxon>Basidiomycota</taxon>
        <taxon>Agaricomycotina</taxon>
        <taxon>Agaricomycetes</taxon>
        <taxon>Sebacinales</taxon>
        <taxon>Serendipitaceae</taxon>
        <taxon>Serendipita</taxon>
    </lineage>
</organism>
<dbReference type="HOGENOM" id="CLU_1125114_0_0_1"/>
<name>A0A0C3AR90_SERVB</name>
<evidence type="ECO:0000313" key="2">
    <source>
        <dbReference type="EMBL" id="KIM22564.1"/>
    </source>
</evidence>
<feature type="transmembrane region" description="Helical" evidence="1">
    <location>
        <begin position="167"/>
        <end position="187"/>
    </location>
</feature>
<keyword evidence="1" id="KW-1133">Transmembrane helix</keyword>
<dbReference type="Proteomes" id="UP000054097">
    <property type="component" value="Unassembled WGS sequence"/>
</dbReference>
<feature type="transmembrane region" description="Helical" evidence="1">
    <location>
        <begin position="12"/>
        <end position="37"/>
    </location>
</feature>
<dbReference type="EMBL" id="KN824353">
    <property type="protein sequence ID" value="KIM22564.1"/>
    <property type="molecule type" value="Genomic_DNA"/>
</dbReference>
<gene>
    <name evidence="2" type="ORF">M408DRAFT_11978</name>
</gene>